<dbReference type="PANTHER" id="PTHR33193:SF71">
    <property type="entry name" value="OS02G0223700 PROTEIN"/>
    <property type="match status" value="1"/>
</dbReference>
<sequence>MNIIYLVSLLYIPISQKCYYKTKKRRRKHFSFLFLPKSRASFSRLLQVKMFRSRSCREEMRSSSMAYKYHCLANGGTPEAEEAPSPTYQQLPVMLRSYSTSTYSPHKNPTPVRDNPNSKSKRSISKVKKGLKEADLQRKKRVAAYNVYCVEGKVKGSIRNYFKWFKETCSNAVNGLW</sequence>
<gene>
    <name evidence="3" type="primary">LOC108841366</name>
</gene>
<keyword evidence="2" id="KW-1185">Reference proteome</keyword>
<dbReference type="Proteomes" id="UP000504610">
    <property type="component" value="Chromosome 2"/>
</dbReference>
<dbReference type="GeneID" id="108841366"/>
<dbReference type="OrthoDB" id="1655903at2759"/>
<protein>
    <submittedName>
        <fullName evidence="3">Uncharacterized protein LOC108841366</fullName>
    </submittedName>
</protein>
<organism evidence="2 3">
    <name type="scientific">Raphanus sativus</name>
    <name type="common">Radish</name>
    <name type="synonym">Raphanus raphanistrum var. sativus</name>
    <dbReference type="NCBI Taxonomy" id="3726"/>
    <lineage>
        <taxon>Eukaryota</taxon>
        <taxon>Viridiplantae</taxon>
        <taxon>Streptophyta</taxon>
        <taxon>Embryophyta</taxon>
        <taxon>Tracheophyta</taxon>
        <taxon>Spermatophyta</taxon>
        <taxon>Magnoliopsida</taxon>
        <taxon>eudicotyledons</taxon>
        <taxon>Gunneridae</taxon>
        <taxon>Pentapetalae</taxon>
        <taxon>rosids</taxon>
        <taxon>malvids</taxon>
        <taxon>Brassicales</taxon>
        <taxon>Brassicaceae</taxon>
        <taxon>Brassiceae</taxon>
        <taxon>Raphanus</taxon>
    </lineage>
</organism>
<dbReference type="KEGG" id="rsz:108841366"/>
<proteinExistence type="predicted"/>
<feature type="compositionally biased region" description="Basic residues" evidence="1">
    <location>
        <begin position="119"/>
        <end position="129"/>
    </location>
</feature>
<name>A0A6J0MDP8_RAPSA</name>
<feature type="region of interest" description="Disordered" evidence="1">
    <location>
        <begin position="101"/>
        <end position="131"/>
    </location>
</feature>
<accession>A0A6J0MDP8</accession>
<dbReference type="InterPro" id="IPR021899">
    <property type="entry name" value="DUF3511"/>
</dbReference>
<dbReference type="RefSeq" id="XP_018469631.2">
    <property type="nucleotide sequence ID" value="XM_018614129.2"/>
</dbReference>
<dbReference type="AlphaFoldDB" id="A0A6J0MDP8"/>
<dbReference type="Pfam" id="PF12023">
    <property type="entry name" value="DUF3511"/>
    <property type="match status" value="1"/>
</dbReference>
<evidence type="ECO:0000313" key="3">
    <source>
        <dbReference type="RefSeq" id="XP_018469631.2"/>
    </source>
</evidence>
<evidence type="ECO:0000256" key="1">
    <source>
        <dbReference type="SAM" id="MobiDB-lite"/>
    </source>
</evidence>
<evidence type="ECO:0000313" key="2">
    <source>
        <dbReference type="Proteomes" id="UP000504610"/>
    </source>
</evidence>
<reference evidence="2" key="1">
    <citation type="journal article" date="2019" name="Database">
        <title>The radish genome database (RadishGD): an integrated information resource for radish genomics.</title>
        <authorList>
            <person name="Yu H.J."/>
            <person name="Baek S."/>
            <person name="Lee Y.J."/>
            <person name="Cho A."/>
            <person name="Mun J.H."/>
        </authorList>
    </citation>
    <scope>NUCLEOTIDE SEQUENCE [LARGE SCALE GENOMIC DNA]</scope>
    <source>
        <strain evidence="2">cv. WK10039</strain>
    </source>
</reference>
<dbReference type="PANTHER" id="PTHR33193">
    <property type="entry name" value="DOMAIN PROTEIN, PUTATIVE (DUF3511)-RELATED"/>
    <property type="match status" value="1"/>
</dbReference>
<reference evidence="3" key="2">
    <citation type="submission" date="2025-08" db="UniProtKB">
        <authorList>
            <consortium name="RefSeq"/>
        </authorList>
    </citation>
    <scope>IDENTIFICATION</scope>
    <source>
        <tissue evidence="3">Leaf</tissue>
    </source>
</reference>